<feature type="signal peptide" evidence="14">
    <location>
        <begin position="1"/>
        <end position="25"/>
    </location>
</feature>
<dbReference type="FunFam" id="3.30.160.60:FF:000784">
    <property type="entry name" value="Zinc finger protein 180"/>
    <property type="match status" value="1"/>
</dbReference>
<keyword evidence="4" id="KW-0479">Metal-binding</keyword>
<dbReference type="PaxDb" id="9986-ENSOCUP00000015323"/>
<dbReference type="FunFam" id="3.30.160.60:FF:000069">
    <property type="entry name" value="Zinc finger protein 572"/>
    <property type="match status" value="1"/>
</dbReference>
<dbReference type="GO" id="GO:0000981">
    <property type="term" value="F:DNA-binding transcription factor activity, RNA polymerase II-specific"/>
    <property type="evidence" value="ECO:0007669"/>
    <property type="project" value="TreeGrafter"/>
</dbReference>
<feature type="domain" description="C2H2-type" evidence="15">
    <location>
        <begin position="522"/>
        <end position="549"/>
    </location>
</feature>
<dbReference type="FunFam" id="3.30.160.60:FF:000258">
    <property type="entry name" value="zinc finger and SCAN domain-containing protein 29 isoform X2"/>
    <property type="match status" value="1"/>
</dbReference>
<comment type="similarity">
    <text evidence="3">Belongs to the krueppel C2H2-type zinc-finger protein family.</text>
</comment>
<dbReference type="InterPro" id="IPR036236">
    <property type="entry name" value="Znf_C2H2_sf"/>
</dbReference>
<dbReference type="FunFam" id="3.30.160.60:FF:000953">
    <property type="entry name" value="Zinc finger protein 691"/>
    <property type="match status" value="1"/>
</dbReference>
<dbReference type="PROSITE" id="PS00028">
    <property type="entry name" value="ZINC_FINGER_C2H2_1"/>
    <property type="match status" value="12"/>
</dbReference>
<dbReference type="GO" id="GO:0000978">
    <property type="term" value="F:RNA polymerase II cis-regulatory region sequence-specific DNA binding"/>
    <property type="evidence" value="ECO:0007669"/>
    <property type="project" value="TreeGrafter"/>
</dbReference>
<dbReference type="Ensembl" id="ENSOCUT00000062566.1">
    <property type="protein sequence ID" value="ENSOCUP00000028291.1"/>
    <property type="gene ID" value="ENSOCUG00000032718.1"/>
</dbReference>
<keyword evidence="8" id="KW-0805">Transcription regulation</keyword>
<dbReference type="FunFam" id="3.30.160.60:FF:000281">
    <property type="entry name" value="Zinc finger protein 558 isoform X1"/>
    <property type="match status" value="1"/>
</dbReference>
<evidence type="ECO:0000256" key="1">
    <source>
        <dbReference type="ARBA" id="ARBA00003767"/>
    </source>
</evidence>
<feature type="domain" description="C2H2-type" evidence="15">
    <location>
        <begin position="550"/>
        <end position="577"/>
    </location>
</feature>
<evidence type="ECO:0000313" key="16">
    <source>
        <dbReference type="Ensembl" id="ENSOCUP00000028291.1"/>
    </source>
</evidence>
<keyword evidence="5" id="KW-0677">Repeat</keyword>
<feature type="domain" description="C2H2-type" evidence="15">
    <location>
        <begin position="326"/>
        <end position="353"/>
    </location>
</feature>
<dbReference type="GO" id="GO:0005667">
    <property type="term" value="C:transcription regulator complex"/>
    <property type="evidence" value="ECO:0007669"/>
    <property type="project" value="TreeGrafter"/>
</dbReference>
<dbReference type="AlphaFoldDB" id="A0A5F9C3X6"/>
<feature type="chain" id="PRO_5023860814" evidence="14">
    <location>
        <begin position="26"/>
        <end position="663"/>
    </location>
</feature>
<feature type="region of interest" description="Disordered" evidence="13">
    <location>
        <begin position="95"/>
        <end position="114"/>
    </location>
</feature>
<keyword evidence="9" id="KW-0238">DNA-binding</keyword>
<dbReference type="FunFam" id="3.30.160.60:FF:000028">
    <property type="entry name" value="zinc finger protein 90 homolog"/>
    <property type="match status" value="1"/>
</dbReference>
<evidence type="ECO:0000256" key="14">
    <source>
        <dbReference type="SAM" id="SignalP"/>
    </source>
</evidence>
<feature type="domain" description="C2H2-type" evidence="15">
    <location>
        <begin position="410"/>
        <end position="437"/>
    </location>
</feature>
<evidence type="ECO:0000256" key="9">
    <source>
        <dbReference type="ARBA" id="ARBA00023125"/>
    </source>
</evidence>
<dbReference type="SMART" id="SM00355">
    <property type="entry name" value="ZnF_C2H2"/>
    <property type="match status" value="12"/>
</dbReference>
<dbReference type="PROSITE" id="PS50157">
    <property type="entry name" value="ZINC_FINGER_C2H2_2"/>
    <property type="match status" value="12"/>
</dbReference>
<dbReference type="PANTHER" id="PTHR14003">
    <property type="entry name" value="TRANSCRIPTIONAL REPRESSOR PROTEIN YY"/>
    <property type="match status" value="1"/>
</dbReference>
<dbReference type="FunFam" id="3.30.160.60:FF:001784">
    <property type="entry name" value="Zinc finger protein 768"/>
    <property type="match status" value="1"/>
</dbReference>
<evidence type="ECO:0000256" key="8">
    <source>
        <dbReference type="ARBA" id="ARBA00023015"/>
    </source>
</evidence>
<proteinExistence type="inferred from homology"/>
<keyword evidence="6 12" id="KW-0863">Zinc-finger</keyword>
<dbReference type="PANTHER" id="PTHR14003:SF23">
    <property type="entry name" value="ZINC FINGER PROTEIN 143"/>
    <property type="match status" value="1"/>
</dbReference>
<evidence type="ECO:0000313" key="17">
    <source>
        <dbReference type="Proteomes" id="UP000001811"/>
    </source>
</evidence>
<sequence length="663" mass="73055">MRSGFLPRVLLSWCHLLLTRTGGRARGADRPGLQPLKLRARWTFLPQEPASVSCDSREKGISAAPLGSAGACALSYFSDEPESKAGIWQLHLAEDSMSKQSTSDEEPPGEVKTGRLTREDPWVSVCAEARDGTAPLQKRREKQDRLLQEVALTQRKAVTHAGVCEQAEVGESGLESRLLLLPGLPAGNHFCKHGSCDTDVHPASVADGYQESNDSETLCEQSEWGRHAEGVHVIQFTRTPTKDKARGLRDSFQSLSHAVPLHRQENICAGGETLGFQECGQVLNRSPPRKEQQGVPGEGSRSACAQVSPSSPPAQHGRSHSDEKPFECGQCGKAFSWSSHLVAHQRTHTGEKPYACGQCGKAFSRSSHLVSHQRTHTGEKPYRCPQCGKAFSQSYVLVVHQRTHSGERPYACGQCGKAFRQSYKLTAHQRTHTGEKPYECAQCGKSFIQSYKLIAHQRVHTGERPYACGQCGKAFSQSYKLVAHQRTHTGERPFECNECGKSFSWSSQLVAHQRTHTGEKPYACGQCGKSFNRSSHLVMHQRTHTGEKPYACGQCGKAFSQSYVLVVHQRTHTGEKPYACSQCGKAFRQSSCLTQHQRTHTGEKPYACGQCGKTFSLSARLIVHQRTHTGEKPFTCGRCGRAFINSSKLLRHQVTHTEEKAAG</sequence>
<evidence type="ECO:0000256" key="13">
    <source>
        <dbReference type="SAM" id="MobiDB-lite"/>
    </source>
</evidence>
<reference evidence="16" key="2">
    <citation type="submission" date="2025-08" db="UniProtKB">
        <authorList>
            <consortium name="Ensembl"/>
        </authorList>
    </citation>
    <scope>IDENTIFICATION</scope>
    <source>
        <strain evidence="16">Thorbecke</strain>
    </source>
</reference>
<feature type="domain" description="C2H2-type" evidence="15">
    <location>
        <begin position="438"/>
        <end position="465"/>
    </location>
</feature>
<evidence type="ECO:0000256" key="5">
    <source>
        <dbReference type="ARBA" id="ARBA00022737"/>
    </source>
</evidence>
<evidence type="ECO:0000256" key="10">
    <source>
        <dbReference type="ARBA" id="ARBA00023163"/>
    </source>
</evidence>
<feature type="domain" description="C2H2-type" evidence="15">
    <location>
        <begin position="466"/>
        <end position="493"/>
    </location>
</feature>
<keyword evidence="14" id="KW-0732">Signal</keyword>
<feature type="domain" description="C2H2-type" evidence="15">
    <location>
        <begin position="382"/>
        <end position="409"/>
    </location>
</feature>
<dbReference type="SMR" id="A0A5F9C3X6"/>
<name>A0A5F9C3X6_RABIT</name>
<dbReference type="SUPFAM" id="SSF57667">
    <property type="entry name" value="beta-beta-alpha zinc fingers"/>
    <property type="match status" value="7"/>
</dbReference>
<evidence type="ECO:0000256" key="11">
    <source>
        <dbReference type="ARBA" id="ARBA00023242"/>
    </source>
</evidence>
<dbReference type="GO" id="GO:0031519">
    <property type="term" value="C:PcG protein complex"/>
    <property type="evidence" value="ECO:0007669"/>
    <property type="project" value="TreeGrafter"/>
</dbReference>
<dbReference type="GO" id="GO:0000785">
    <property type="term" value="C:chromatin"/>
    <property type="evidence" value="ECO:0007669"/>
    <property type="project" value="TreeGrafter"/>
</dbReference>
<dbReference type="FunFam" id="3.30.160.60:FF:002343">
    <property type="entry name" value="Zinc finger protein 33A"/>
    <property type="match status" value="1"/>
</dbReference>
<keyword evidence="11" id="KW-0539">Nucleus</keyword>
<dbReference type="Gene3D" id="3.30.160.60">
    <property type="entry name" value="Classic Zinc Finger"/>
    <property type="match status" value="12"/>
</dbReference>
<dbReference type="FunFam" id="3.30.160.60:FF:004135">
    <property type="match status" value="1"/>
</dbReference>
<evidence type="ECO:0000256" key="7">
    <source>
        <dbReference type="ARBA" id="ARBA00022833"/>
    </source>
</evidence>
<dbReference type="Proteomes" id="UP000001811">
    <property type="component" value="Unplaced"/>
</dbReference>
<dbReference type="Pfam" id="PF00096">
    <property type="entry name" value="zf-C2H2"/>
    <property type="match status" value="10"/>
</dbReference>
<dbReference type="InterPro" id="IPR013087">
    <property type="entry name" value="Znf_C2H2_type"/>
</dbReference>
<evidence type="ECO:0000256" key="12">
    <source>
        <dbReference type="PROSITE-ProRule" id="PRU00042"/>
    </source>
</evidence>
<evidence type="ECO:0000256" key="4">
    <source>
        <dbReference type="ARBA" id="ARBA00022723"/>
    </source>
</evidence>
<evidence type="ECO:0000256" key="2">
    <source>
        <dbReference type="ARBA" id="ARBA00004123"/>
    </source>
</evidence>
<dbReference type="GeneTree" id="ENSGT00940000162315"/>
<keyword evidence="10" id="KW-0804">Transcription</keyword>
<comment type="subcellular location">
    <subcellularLocation>
        <location evidence="2">Nucleus</location>
    </subcellularLocation>
</comment>
<gene>
    <name evidence="16" type="primary">ZNF180</name>
</gene>
<organism evidence="16 17">
    <name type="scientific">Oryctolagus cuniculus</name>
    <name type="common">Rabbit</name>
    <dbReference type="NCBI Taxonomy" id="9986"/>
    <lineage>
        <taxon>Eukaryota</taxon>
        <taxon>Metazoa</taxon>
        <taxon>Chordata</taxon>
        <taxon>Craniata</taxon>
        <taxon>Vertebrata</taxon>
        <taxon>Euteleostomi</taxon>
        <taxon>Mammalia</taxon>
        <taxon>Eutheria</taxon>
        <taxon>Euarchontoglires</taxon>
        <taxon>Glires</taxon>
        <taxon>Lagomorpha</taxon>
        <taxon>Leporidae</taxon>
        <taxon>Oryctolagus</taxon>
    </lineage>
</organism>
<dbReference type="FunFam" id="3.30.160.60:FF:002254">
    <property type="entry name" value="Zinc finger protein 540"/>
    <property type="match status" value="1"/>
</dbReference>
<evidence type="ECO:0000256" key="6">
    <source>
        <dbReference type="ARBA" id="ARBA00022771"/>
    </source>
</evidence>
<dbReference type="Pfam" id="PF13465">
    <property type="entry name" value="zf-H2C2_2"/>
    <property type="match status" value="1"/>
</dbReference>
<feature type="domain" description="C2H2-type" evidence="15">
    <location>
        <begin position="634"/>
        <end position="661"/>
    </location>
</feature>
<protein>
    <submittedName>
        <fullName evidence="16">Zinc finger protein 180</fullName>
    </submittedName>
</protein>
<reference evidence="16 17" key="1">
    <citation type="journal article" date="2011" name="Nature">
        <title>A high-resolution map of human evolutionary constraint using 29 mammals.</title>
        <authorList>
            <person name="Lindblad-Toh K."/>
            <person name="Garber M."/>
            <person name="Zuk O."/>
            <person name="Lin M.F."/>
            <person name="Parker B.J."/>
            <person name="Washietl S."/>
            <person name="Kheradpour P."/>
            <person name="Ernst J."/>
            <person name="Jordan G."/>
            <person name="Mauceli E."/>
            <person name="Ward L.D."/>
            <person name="Lowe C.B."/>
            <person name="Holloway A.K."/>
            <person name="Clamp M."/>
            <person name="Gnerre S."/>
            <person name="Alfoldi J."/>
            <person name="Beal K."/>
            <person name="Chang J."/>
            <person name="Clawson H."/>
            <person name="Cuff J."/>
            <person name="Di Palma F."/>
            <person name="Fitzgerald S."/>
            <person name="Flicek P."/>
            <person name="Guttman M."/>
            <person name="Hubisz M.J."/>
            <person name="Jaffe D.B."/>
            <person name="Jungreis I."/>
            <person name="Kent W.J."/>
            <person name="Kostka D."/>
            <person name="Lara M."/>
            <person name="Martins A.L."/>
            <person name="Massingham T."/>
            <person name="Moltke I."/>
            <person name="Raney B.J."/>
            <person name="Rasmussen M.D."/>
            <person name="Robinson J."/>
            <person name="Stark A."/>
            <person name="Vilella A.J."/>
            <person name="Wen J."/>
            <person name="Xie X."/>
            <person name="Zody M.C."/>
            <person name="Baldwin J."/>
            <person name="Bloom T."/>
            <person name="Chin C.W."/>
            <person name="Heiman D."/>
            <person name="Nicol R."/>
            <person name="Nusbaum C."/>
            <person name="Young S."/>
            <person name="Wilkinson J."/>
            <person name="Worley K.C."/>
            <person name="Kovar C.L."/>
            <person name="Muzny D.M."/>
            <person name="Gibbs R.A."/>
            <person name="Cree A."/>
            <person name="Dihn H.H."/>
            <person name="Fowler G."/>
            <person name="Jhangiani S."/>
            <person name="Joshi V."/>
            <person name="Lee S."/>
            <person name="Lewis L.R."/>
            <person name="Nazareth L.V."/>
            <person name="Okwuonu G."/>
            <person name="Santibanez J."/>
            <person name="Warren W.C."/>
            <person name="Mardis E.R."/>
            <person name="Weinstock G.M."/>
            <person name="Wilson R.K."/>
            <person name="Delehaunty K."/>
            <person name="Dooling D."/>
            <person name="Fronik C."/>
            <person name="Fulton L."/>
            <person name="Fulton B."/>
            <person name="Graves T."/>
            <person name="Minx P."/>
            <person name="Sodergren E."/>
            <person name="Birney E."/>
            <person name="Margulies E.H."/>
            <person name="Herrero J."/>
            <person name="Green E.D."/>
            <person name="Haussler D."/>
            <person name="Siepel A."/>
            <person name="Goldman N."/>
            <person name="Pollard K.S."/>
            <person name="Pedersen J.S."/>
            <person name="Lander E.S."/>
            <person name="Kellis M."/>
        </authorList>
    </citation>
    <scope>NUCLEOTIDE SEQUENCE [LARGE SCALE GENOMIC DNA]</scope>
    <source>
        <strain evidence="17">Thorbecke</strain>
    </source>
</reference>
<feature type="domain" description="C2H2-type" evidence="15">
    <location>
        <begin position="494"/>
        <end position="521"/>
    </location>
</feature>
<dbReference type="GO" id="GO:0000122">
    <property type="term" value="P:negative regulation of transcription by RNA polymerase II"/>
    <property type="evidence" value="ECO:0007669"/>
    <property type="project" value="UniProtKB-ARBA"/>
</dbReference>
<feature type="domain" description="C2H2-type" evidence="15">
    <location>
        <begin position="354"/>
        <end position="381"/>
    </location>
</feature>
<evidence type="ECO:0000256" key="3">
    <source>
        <dbReference type="ARBA" id="ARBA00006991"/>
    </source>
</evidence>
<dbReference type="Bgee" id="ENSOCUG00000032718">
    <property type="expression patterns" value="Expressed in skeletal muscle tissue and 15 other cell types or tissues"/>
</dbReference>
<dbReference type="GO" id="GO:0008270">
    <property type="term" value="F:zinc ion binding"/>
    <property type="evidence" value="ECO:0007669"/>
    <property type="project" value="UniProtKB-KW"/>
</dbReference>
<accession>A0A5F9C3X6</accession>
<feature type="domain" description="C2H2-type" evidence="15">
    <location>
        <begin position="578"/>
        <end position="605"/>
    </location>
</feature>
<keyword evidence="7" id="KW-0862">Zinc</keyword>
<dbReference type="FunFam" id="3.30.160.60:FF:000295">
    <property type="entry name" value="zinc finger protein 19"/>
    <property type="match status" value="1"/>
</dbReference>
<feature type="domain" description="C2H2-type" evidence="15">
    <location>
        <begin position="606"/>
        <end position="633"/>
    </location>
</feature>
<dbReference type="STRING" id="9986.ENSOCUP00000028291"/>
<keyword evidence="17" id="KW-1185">Reference proteome</keyword>
<comment type="function">
    <text evidence="1">May be involved in transcriptional regulation.</text>
</comment>
<dbReference type="FunFam" id="3.30.160.60:FF:000848">
    <property type="entry name" value="Zinc finger protein 35"/>
    <property type="match status" value="1"/>
</dbReference>
<dbReference type="GO" id="GO:0009891">
    <property type="term" value="P:positive regulation of biosynthetic process"/>
    <property type="evidence" value="ECO:0007669"/>
    <property type="project" value="UniProtKB-ARBA"/>
</dbReference>
<reference evidence="16" key="3">
    <citation type="submission" date="2025-09" db="UniProtKB">
        <authorList>
            <consortium name="Ensembl"/>
        </authorList>
    </citation>
    <scope>IDENTIFICATION</scope>
    <source>
        <strain evidence="16">Thorbecke</strain>
    </source>
</reference>
<feature type="region of interest" description="Disordered" evidence="13">
    <location>
        <begin position="284"/>
        <end position="325"/>
    </location>
</feature>
<dbReference type="InParanoid" id="A0A5F9C3X6"/>
<evidence type="ECO:0000259" key="15">
    <source>
        <dbReference type="PROSITE" id="PS50157"/>
    </source>
</evidence>